<comment type="caution">
    <text evidence="2">The sequence shown here is derived from an EMBL/GenBank/DDBJ whole genome shotgun (WGS) entry which is preliminary data.</text>
</comment>
<organism evidence="2 3">
    <name type="scientific">Christensenella hongkongensis</name>
    <dbReference type="NCBI Taxonomy" id="270498"/>
    <lineage>
        <taxon>Bacteria</taxon>
        <taxon>Bacillati</taxon>
        <taxon>Bacillota</taxon>
        <taxon>Clostridia</taxon>
        <taxon>Christensenellales</taxon>
        <taxon>Christensenellaceae</taxon>
        <taxon>Christensenella</taxon>
    </lineage>
</organism>
<sequence>MEEKELKTVDNKADGDSGKLDKIETLLREQQEHNRKMLRSSHTHTVILIIFVVVFAIGLFALNATFSTATQELPAMMRSATELADTATREIGKLEELDIEALNETIKGISSIRFDVLSQSIEELQKIISPFASFMGNFD</sequence>
<keyword evidence="1" id="KW-0472">Membrane</keyword>
<reference evidence="2 3" key="1">
    <citation type="submission" date="2015-04" db="EMBL/GenBank/DDBJ databases">
        <title>Draft genome sequence of bacteremic isolate Catabacter hongkongensis type strain HKU16T.</title>
        <authorList>
            <person name="Lau S.K."/>
            <person name="Teng J.L."/>
            <person name="Huang Y."/>
            <person name="Curreem S.O."/>
            <person name="Tsui S.K."/>
            <person name="Woo P.C."/>
        </authorList>
    </citation>
    <scope>NUCLEOTIDE SEQUENCE [LARGE SCALE GENOMIC DNA]</scope>
    <source>
        <strain evidence="2 3">HKU16</strain>
    </source>
</reference>
<dbReference type="Proteomes" id="UP000034076">
    <property type="component" value="Unassembled WGS sequence"/>
</dbReference>
<gene>
    <name evidence="2" type="ORF">CHK_2367</name>
</gene>
<keyword evidence="1" id="KW-1133">Transmembrane helix</keyword>
<dbReference type="EMBL" id="LAYJ01000112">
    <property type="protein sequence ID" value="KKI50304.1"/>
    <property type="molecule type" value="Genomic_DNA"/>
</dbReference>
<protein>
    <submittedName>
        <fullName evidence="2">Uncharacterized protein</fullName>
    </submittedName>
</protein>
<keyword evidence="1" id="KW-0812">Transmembrane</keyword>
<proteinExistence type="predicted"/>
<name>A0A0M2NCQ8_9FIRM</name>
<dbReference type="AlphaFoldDB" id="A0A0M2NCQ8"/>
<accession>A0A0M2NCQ8</accession>
<evidence type="ECO:0000256" key="1">
    <source>
        <dbReference type="SAM" id="Phobius"/>
    </source>
</evidence>
<feature type="transmembrane region" description="Helical" evidence="1">
    <location>
        <begin position="45"/>
        <end position="66"/>
    </location>
</feature>
<dbReference type="RefSeq" id="WP_046444165.1">
    <property type="nucleotide sequence ID" value="NZ_CAUERS010000005.1"/>
</dbReference>
<dbReference type="STRING" id="270498.CHK_2367"/>
<keyword evidence="3" id="KW-1185">Reference proteome</keyword>
<evidence type="ECO:0000313" key="2">
    <source>
        <dbReference type="EMBL" id="KKI50304.1"/>
    </source>
</evidence>
<evidence type="ECO:0000313" key="3">
    <source>
        <dbReference type="Proteomes" id="UP000034076"/>
    </source>
</evidence>